<dbReference type="InterPro" id="IPR050500">
    <property type="entry name" value="Phos_Acetyltrans/Butyryltrans"/>
</dbReference>
<evidence type="ECO:0000313" key="2">
    <source>
        <dbReference type="EMBL" id="TRU22023.1"/>
    </source>
</evidence>
<dbReference type="Proteomes" id="UP000319313">
    <property type="component" value="Unassembled WGS sequence"/>
</dbReference>
<feature type="domain" description="DRTGG" evidence="1">
    <location>
        <begin position="217"/>
        <end position="322"/>
    </location>
</feature>
<dbReference type="CDD" id="cd03109">
    <property type="entry name" value="DTBS"/>
    <property type="match status" value="1"/>
</dbReference>
<proteinExistence type="predicted"/>
<dbReference type="Gene3D" id="3.40.1390.20">
    <property type="entry name" value="HprK N-terminal domain-like"/>
    <property type="match status" value="1"/>
</dbReference>
<dbReference type="SUPFAM" id="SSF52540">
    <property type="entry name" value="P-loop containing nucleoside triphosphate hydrolases"/>
    <property type="match status" value="1"/>
</dbReference>
<dbReference type="Gene3D" id="3.40.50.300">
    <property type="entry name" value="P-loop containing nucleotide triphosphate hydrolases"/>
    <property type="match status" value="1"/>
</dbReference>
<dbReference type="EMBL" id="SFBL01000179">
    <property type="protein sequence ID" value="TRU22023.1"/>
    <property type="molecule type" value="Genomic_DNA"/>
</dbReference>
<dbReference type="SUPFAM" id="SSF75138">
    <property type="entry name" value="HprK N-terminal domain-like"/>
    <property type="match status" value="1"/>
</dbReference>
<comment type="caution">
    <text evidence="2">The sequence shown here is derived from an EMBL/GenBank/DDBJ whole genome shotgun (WGS) entry which is preliminary data.</text>
</comment>
<dbReference type="InterPro" id="IPR027417">
    <property type="entry name" value="P-loop_NTPase"/>
</dbReference>
<dbReference type="Pfam" id="PF13500">
    <property type="entry name" value="AAA_26"/>
    <property type="match status" value="1"/>
</dbReference>
<evidence type="ECO:0000313" key="3">
    <source>
        <dbReference type="Proteomes" id="UP000319313"/>
    </source>
</evidence>
<dbReference type="PANTHER" id="PTHR43356">
    <property type="entry name" value="PHOSPHATE ACETYLTRANSFERASE"/>
    <property type="match status" value="1"/>
</dbReference>
<protein>
    <submittedName>
        <fullName evidence="2">Phosphotransacetylase family protein</fullName>
    </submittedName>
</protein>
<dbReference type="InterPro" id="IPR028979">
    <property type="entry name" value="Ser_kin/Pase_Hpr-like_N_sf"/>
</dbReference>
<evidence type="ECO:0000259" key="1">
    <source>
        <dbReference type="Pfam" id="PF07085"/>
    </source>
</evidence>
<accession>A0A552DIJ5</accession>
<dbReference type="Pfam" id="PF07085">
    <property type="entry name" value="DRTGG"/>
    <property type="match status" value="1"/>
</dbReference>
<dbReference type="AlphaFoldDB" id="A0A552DIJ5"/>
<gene>
    <name evidence="2" type="ORF">EWV81_18975</name>
</gene>
<dbReference type="PANTHER" id="PTHR43356:SF2">
    <property type="entry name" value="PHOSPHATE ACETYLTRANSFERASE"/>
    <property type="match status" value="1"/>
</dbReference>
<dbReference type="InterPro" id="IPR010766">
    <property type="entry name" value="DRTGG"/>
</dbReference>
<reference evidence="2 3" key="1">
    <citation type="submission" date="2019-01" db="EMBL/GenBank/DDBJ databases">
        <title>Coherence of Microcystis species and biogeography revealed through population genomics.</title>
        <authorList>
            <person name="Perez-Carrascal O.M."/>
            <person name="Terrat Y."/>
            <person name="Giani A."/>
            <person name="Fortin N."/>
            <person name="Tromas N."/>
            <person name="Shapiro B.J."/>
        </authorList>
    </citation>
    <scope>NUCLEOTIDE SEQUENCE [LARGE SCALE GENOMIC DNA]</scope>
    <source>
        <strain evidence="2">Ma_SC_T_19800800_S464</strain>
    </source>
</reference>
<sequence>MAKSAKSILISSLEPLSGKSGTVVGLAHLLRQKGLEISYGKPVGNCPGYIDGQLVDEDVEFLRQLLELSPEQLRLPVIYTDVDSVAKRLQGADQQDYGNVLAGYLEDRVNSDITLLEGPGTLWEGSIFQLSMGEMAEILQTPILLVARYSSPLIAESLLKAQRELKNRLLGVVISDIPADDWEEVQSLLKPYLAGQGVEVLGLLPASKLLRSISVREIVHLLGAKVLCRPDRLDWMVESLAIGAMNVNAALEYFRKGENMAVITGGDRTDLQLAALETSTTCLILTGSISPDPLILGRAEDLEVPILSVNLDTLTTVEIVDQAFGKIRLQEQVKVACIRELMEEHFQIDRLLEKLTIGA</sequence>
<organism evidence="2 3">
    <name type="scientific">Microcystis aeruginosa Ma_SC_T_19800800_S464</name>
    <dbReference type="NCBI Taxonomy" id="2486257"/>
    <lineage>
        <taxon>Bacteria</taxon>
        <taxon>Bacillati</taxon>
        <taxon>Cyanobacteriota</taxon>
        <taxon>Cyanophyceae</taxon>
        <taxon>Oscillatoriophycideae</taxon>
        <taxon>Chroococcales</taxon>
        <taxon>Microcystaceae</taxon>
        <taxon>Microcystis</taxon>
    </lineage>
</organism>
<name>A0A552DIJ5_MICAE</name>